<evidence type="ECO:0000256" key="1">
    <source>
        <dbReference type="SAM" id="Phobius"/>
    </source>
</evidence>
<comment type="caution">
    <text evidence="2">The sequence shown here is derived from an EMBL/GenBank/DDBJ whole genome shotgun (WGS) entry which is preliminary data.</text>
</comment>
<protein>
    <submittedName>
        <fullName evidence="2">Uncharacterized protein</fullName>
    </submittedName>
</protein>
<evidence type="ECO:0000313" key="3">
    <source>
        <dbReference type="Proteomes" id="UP000036987"/>
    </source>
</evidence>
<reference evidence="3" key="1">
    <citation type="journal article" date="2016" name="Nature">
        <title>The genome of the seagrass Zostera marina reveals angiosperm adaptation to the sea.</title>
        <authorList>
            <person name="Olsen J.L."/>
            <person name="Rouze P."/>
            <person name="Verhelst B."/>
            <person name="Lin Y.-C."/>
            <person name="Bayer T."/>
            <person name="Collen J."/>
            <person name="Dattolo E."/>
            <person name="De Paoli E."/>
            <person name="Dittami S."/>
            <person name="Maumus F."/>
            <person name="Michel G."/>
            <person name="Kersting A."/>
            <person name="Lauritano C."/>
            <person name="Lohaus R."/>
            <person name="Toepel M."/>
            <person name="Tonon T."/>
            <person name="Vanneste K."/>
            <person name="Amirebrahimi M."/>
            <person name="Brakel J."/>
            <person name="Bostroem C."/>
            <person name="Chovatia M."/>
            <person name="Grimwood J."/>
            <person name="Jenkins J.W."/>
            <person name="Jueterbock A."/>
            <person name="Mraz A."/>
            <person name="Stam W.T."/>
            <person name="Tice H."/>
            <person name="Bornberg-Bauer E."/>
            <person name="Green P.J."/>
            <person name="Pearson G.A."/>
            <person name="Procaccini G."/>
            <person name="Duarte C.M."/>
            <person name="Schmutz J."/>
            <person name="Reusch T.B.H."/>
            <person name="Van de Peer Y."/>
        </authorList>
    </citation>
    <scope>NUCLEOTIDE SEQUENCE [LARGE SCALE GENOMIC DNA]</scope>
    <source>
        <strain evidence="3">cv. Finnish</strain>
    </source>
</reference>
<dbReference type="Proteomes" id="UP000036987">
    <property type="component" value="Unassembled WGS sequence"/>
</dbReference>
<keyword evidence="1" id="KW-0472">Membrane</keyword>
<dbReference type="EMBL" id="LFYR01000981">
    <property type="protein sequence ID" value="KMZ66295.1"/>
    <property type="molecule type" value="Genomic_DNA"/>
</dbReference>
<feature type="transmembrane region" description="Helical" evidence="1">
    <location>
        <begin position="24"/>
        <end position="42"/>
    </location>
</feature>
<name>A0A0K9PDJ9_ZOSMR</name>
<keyword evidence="3" id="KW-1185">Reference proteome</keyword>
<keyword evidence="1" id="KW-0812">Transmembrane</keyword>
<gene>
    <name evidence="2" type="ORF">ZOSMA_2G03100</name>
</gene>
<accession>A0A0K9PDJ9</accession>
<keyword evidence="1" id="KW-1133">Transmembrane helix</keyword>
<proteinExistence type="predicted"/>
<dbReference type="AlphaFoldDB" id="A0A0K9PDJ9"/>
<evidence type="ECO:0000313" key="2">
    <source>
        <dbReference type="EMBL" id="KMZ66295.1"/>
    </source>
</evidence>
<organism evidence="2 3">
    <name type="scientific">Zostera marina</name>
    <name type="common">Eelgrass</name>
    <dbReference type="NCBI Taxonomy" id="29655"/>
    <lineage>
        <taxon>Eukaryota</taxon>
        <taxon>Viridiplantae</taxon>
        <taxon>Streptophyta</taxon>
        <taxon>Embryophyta</taxon>
        <taxon>Tracheophyta</taxon>
        <taxon>Spermatophyta</taxon>
        <taxon>Magnoliopsida</taxon>
        <taxon>Liliopsida</taxon>
        <taxon>Zosteraceae</taxon>
        <taxon>Zostera</taxon>
    </lineage>
</organism>
<sequence length="59" mass="6584">MGTVMDSPSEVKVVNGSLSNGNKFVVVFVLGMNLKTYICFLLQKNILFKMTSIPIIFKK</sequence>